<dbReference type="Gene3D" id="3.30.30.10">
    <property type="entry name" value="Knottin, scorpion toxin-like"/>
    <property type="match status" value="1"/>
</dbReference>
<proteinExistence type="predicted"/>
<evidence type="ECO:0000313" key="3">
    <source>
        <dbReference type="Proteomes" id="UP000011116"/>
    </source>
</evidence>
<feature type="chain" id="PRO_5035302883" description="Knottin scorpion toxin-like domain-containing protein" evidence="1">
    <location>
        <begin position="30"/>
        <end position="103"/>
    </location>
</feature>
<keyword evidence="1" id="KW-0732">Signal</keyword>
<dbReference type="Gramene" id="HORVU.MOREX.r3.6HG0542880.1">
    <property type="protein sequence ID" value="HORVU.MOREX.r3.6HG0542880.1"/>
    <property type="gene ID" value="HORVU.MOREX.r3.6HG0542880"/>
</dbReference>
<sequence length="103" mass="11227">MAIGAWSAMKKTLLLNLSVCLLIIAMANCTRDIPESVKDHPRTRISETWGGGNCAKHGTCNKPCRAEGYDSGFCANFPFLTYCCCKINCGDSLRPQRSSFVCG</sequence>
<dbReference type="EnsemblPlants" id="HORVU.MOREX.r3.6HG0542880.1">
    <property type="protein sequence ID" value="HORVU.MOREX.r3.6HG0542880.1"/>
    <property type="gene ID" value="HORVU.MOREX.r3.6HG0542880"/>
</dbReference>
<feature type="signal peptide" evidence="1">
    <location>
        <begin position="1"/>
        <end position="29"/>
    </location>
</feature>
<reference evidence="2" key="2">
    <citation type="submission" date="2020-10" db="EMBL/GenBank/DDBJ databases">
        <authorList>
            <person name="Scholz U."/>
            <person name="Mascher M."/>
            <person name="Fiebig A."/>
        </authorList>
    </citation>
    <scope>NUCLEOTIDE SEQUENCE [LARGE SCALE GENOMIC DNA]</scope>
    <source>
        <strain evidence="2">cv. Morex</strain>
    </source>
</reference>
<keyword evidence="3" id="KW-1185">Reference proteome</keyword>
<accession>A0A8I6YNW0</accession>
<dbReference type="AlphaFoldDB" id="A0A8I6YNW0"/>
<evidence type="ECO:0000313" key="2">
    <source>
        <dbReference type="EnsemblPlants" id="HORVU.MOREX.r3.6HG0542880.1"/>
    </source>
</evidence>
<evidence type="ECO:0008006" key="4">
    <source>
        <dbReference type="Google" id="ProtNLM"/>
    </source>
</evidence>
<name>A0A8I6YNW0_HORVV</name>
<dbReference type="Proteomes" id="UP000011116">
    <property type="component" value="Chromosome 6H"/>
</dbReference>
<dbReference type="Gramene" id="HORVU.MOREX.r2.6HG0451550.1">
    <property type="protein sequence ID" value="HORVU.MOREX.r2.6HG0451550.1"/>
    <property type="gene ID" value="HORVU.MOREX.r2.6HG0451550"/>
</dbReference>
<reference evidence="2" key="3">
    <citation type="submission" date="2022-01" db="UniProtKB">
        <authorList>
            <consortium name="EnsemblPlants"/>
        </authorList>
    </citation>
    <scope>IDENTIFICATION</scope>
    <source>
        <strain evidence="2">subsp. vulgare</strain>
    </source>
</reference>
<protein>
    <recommendedName>
        <fullName evidence="4">Knottin scorpion toxin-like domain-containing protein</fullName>
    </recommendedName>
</protein>
<dbReference type="InterPro" id="IPR036574">
    <property type="entry name" value="Scorpion_toxin-like_sf"/>
</dbReference>
<evidence type="ECO:0000256" key="1">
    <source>
        <dbReference type="SAM" id="SignalP"/>
    </source>
</evidence>
<reference evidence="3" key="1">
    <citation type="journal article" date="2012" name="Nature">
        <title>A physical, genetic and functional sequence assembly of the barley genome.</title>
        <authorList>
            <consortium name="The International Barley Genome Sequencing Consortium"/>
            <person name="Mayer K.F."/>
            <person name="Waugh R."/>
            <person name="Brown J.W."/>
            <person name="Schulman A."/>
            <person name="Langridge P."/>
            <person name="Platzer M."/>
            <person name="Fincher G.B."/>
            <person name="Muehlbauer G.J."/>
            <person name="Sato K."/>
            <person name="Close T.J."/>
            <person name="Wise R.P."/>
            <person name="Stein N."/>
        </authorList>
    </citation>
    <scope>NUCLEOTIDE SEQUENCE [LARGE SCALE GENOMIC DNA]</scope>
    <source>
        <strain evidence="3">cv. Morex</strain>
    </source>
</reference>
<organism evidence="2 3">
    <name type="scientific">Hordeum vulgare subsp. vulgare</name>
    <name type="common">Domesticated barley</name>
    <dbReference type="NCBI Taxonomy" id="112509"/>
    <lineage>
        <taxon>Eukaryota</taxon>
        <taxon>Viridiplantae</taxon>
        <taxon>Streptophyta</taxon>
        <taxon>Embryophyta</taxon>
        <taxon>Tracheophyta</taxon>
        <taxon>Spermatophyta</taxon>
        <taxon>Magnoliopsida</taxon>
        <taxon>Liliopsida</taxon>
        <taxon>Poales</taxon>
        <taxon>Poaceae</taxon>
        <taxon>BOP clade</taxon>
        <taxon>Pooideae</taxon>
        <taxon>Triticodae</taxon>
        <taxon>Triticeae</taxon>
        <taxon>Hordeinae</taxon>
        <taxon>Hordeum</taxon>
    </lineage>
</organism>